<dbReference type="PROSITE" id="PS51186">
    <property type="entry name" value="GNAT"/>
    <property type="match status" value="1"/>
</dbReference>
<protein>
    <recommendedName>
        <fullName evidence="1">N-acetyltransferase domain-containing protein</fullName>
    </recommendedName>
</protein>
<keyword evidence="3" id="KW-1185">Reference proteome</keyword>
<evidence type="ECO:0000259" key="1">
    <source>
        <dbReference type="PROSITE" id="PS51186"/>
    </source>
</evidence>
<evidence type="ECO:0000313" key="3">
    <source>
        <dbReference type="Proteomes" id="UP001333710"/>
    </source>
</evidence>
<dbReference type="Pfam" id="PF00583">
    <property type="entry name" value="Acetyltransf_1"/>
    <property type="match status" value="1"/>
</dbReference>
<reference evidence="2" key="1">
    <citation type="submission" date="2023-01" db="EMBL/GenBank/DDBJ databases">
        <title>Complete genome sequence of Planctobacterium marinum strain Dej080120_11.</title>
        <authorList>
            <person name="Ueki S."/>
            <person name="Maruyama F."/>
        </authorList>
    </citation>
    <scope>NUCLEOTIDE SEQUENCE</scope>
    <source>
        <strain evidence="2">Dej080120_11</strain>
    </source>
</reference>
<gene>
    <name evidence="2" type="ORF">MACH26_18560</name>
</gene>
<dbReference type="RefSeq" id="WP_338292357.1">
    <property type="nucleotide sequence ID" value="NZ_AP027272.1"/>
</dbReference>
<name>A0AA48KUD2_9ALTE</name>
<organism evidence="2 3">
    <name type="scientific">Planctobacterium marinum</name>
    <dbReference type="NCBI Taxonomy" id="1631968"/>
    <lineage>
        <taxon>Bacteria</taxon>
        <taxon>Pseudomonadati</taxon>
        <taxon>Pseudomonadota</taxon>
        <taxon>Gammaproteobacteria</taxon>
        <taxon>Alteromonadales</taxon>
        <taxon>Alteromonadaceae</taxon>
        <taxon>Planctobacterium</taxon>
    </lineage>
</organism>
<dbReference type="InterPro" id="IPR016181">
    <property type="entry name" value="Acyl_CoA_acyltransferase"/>
</dbReference>
<accession>A0AA48KUD2</accession>
<dbReference type="AlphaFoldDB" id="A0AA48KUD2"/>
<dbReference type="SUPFAM" id="SSF55729">
    <property type="entry name" value="Acyl-CoA N-acyltransferases (Nat)"/>
    <property type="match status" value="1"/>
</dbReference>
<dbReference type="InterPro" id="IPR000182">
    <property type="entry name" value="GNAT_dom"/>
</dbReference>
<dbReference type="Gene3D" id="3.40.630.30">
    <property type="match status" value="1"/>
</dbReference>
<dbReference type="GO" id="GO:0016747">
    <property type="term" value="F:acyltransferase activity, transferring groups other than amino-acyl groups"/>
    <property type="evidence" value="ECO:0007669"/>
    <property type="project" value="InterPro"/>
</dbReference>
<dbReference type="Proteomes" id="UP001333710">
    <property type="component" value="Chromosome"/>
</dbReference>
<dbReference type="KEGG" id="pmaw:MACH26_18560"/>
<proteinExistence type="predicted"/>
<evidence type="ECO:0000313" key="2">
    <source>
        <dbReference type="EMBL" id="BDX06335.1"/>
    </source>
</evidence>
<dbReference type="EMBL" id="AP027272">
    <property type="protein sequence ID" value="BDX06335.1"/>
    <property type="molecule type" value="Genomic_DNA"/>
</dbReference>
<sequence length="153" mass="17363">MFIKLDNSSVKVAEQIYRVFQNAYKVEAGIIGVSDFPPLKRTIEHITMSDTCFTGFLENDILAAVVETQLANEVLHIHSLTVAAEFFGRGIGKRLMHYVLQQEGYERAHVETALLNVPAINLYKKLGFAEIKRWIPSHGIEKIAFHKTMENCK</sequence>
<feature type="domain" description="N-acetyltransferase" evidence="1">
    <location>
        <begin position="3"/>
        <end position="150"/>
    </location>
</feature>
<dbReference type="CDD" id="cd04301">
    <property type="entry name" value="NAT_SF"/>
    <property type="match status" value="1"/>
</dbReference>